<proteinExistence type="predicted"/>
<dbReference type="EMBL" id="QTSX02003750">
    <property type="protein sequence ID" value="KAJ9068334.1"/>
    <property type="molecule type" value="Genomic_DNA"/>
</dbReference>
<evidence type="ECO:0000313" key="2">
    <source>
        <dbReference type="Proteomes" id="UP001165960"/>
    </source>
</evidence>
<protein>
    <submittedName>
        <fullName evidence="1">Uncharacterized protein</fullName>
    </submittedName>
</protein>
<comment type="caution">
    <text evidence="1">The sequence shown here is derived from an EMBL/GenBank/DDBJ whole genome shotgun (WGS) entry which is preliminary data.</text>
</comment>
<evidence type="ECO:0000313" key="1">
    <source>
        <dbReference type="EMBL" id="KAJ9068334.1"/>
    </source>
</evidence>
<organism evidence="1 2">
    <name type="scientific">Entomophthora muscae</name>
    <dbReference type="NCBI Taxonomy" id="34485"/>
    <lineage>
        <taxon>Eukaryota</taxon>
        <taxon>Fungi</taxon>
        <taxon>Fungi incertae sedis</taxon>
        <taxon>Zoopagomycota</taxon>
        <taxon>Entomophthoromycotina</taxon>
        <taxon>Entomophthoromycetes</taxon>
        <taxon>Entomophthorales</taxon>
        <taxon>Entomophthoraceae</taxon>
        <taxon>Entomophthora</taxon>
    </lineage>
</organism>
<gene>
    <name evidence="1" type="ORF">DSO57_1029798</name>
</gene>
<keyword evidence="2" id="KW-1185">Reference proteome</keyword>
<reference evidence="1" key="1">
    <citation type="submission" date="2022-04" db="EMBL/GenBank/DDBJ databases">
        <title>Genome of the entomopathogenic fungus Entomophthora muscae.</title>
        <authorList>
            <person name="Elya C."/>
            <person name="Lovett B.R."/>
            <person name="Lee E."/>
            <person name="Macias A.M."/>
            <person name="Hajek A.E."/>
            <person name="De Bivort B.L."/>
            <person name="Kasson M.T."/>
            <person name="De Fine Licht H.H."/>
            <person name="Stajich J.E."/>
        </authorList>
    </citation>
    <scope>NUCLEOTIDE SEQUENCE</scope>
    <source>
        <strain evidence="1">Berkeley</strain>
    </source>
</reference>
<accession>A0ACC2T0Z5</accession>
<dbReference type="Proteomes" id="UP001165960">
    <property type="component" value="Unassembled WGS sequence"/>
</dbReference>
<name>A0ACC2T0Z5_9FUNG</name>
<sequence length="112" mass="12253">MISALRERVVCLVVLTVVGFLCILLSFQEYVLEVLAATHVKLTSNVCEEAIVEVQLWSSFIKVDGFGSSIMYVFIGCDVLVATNFIDLSVNVSYGTQGALDIPPLDVSNFMN</sequence>